<evidence type="ECO:0000313" key="3">
    <source>
        <dbReference type="Proteomes" id="UP000254258"/>
    </source>
</evidence>
<dbReference type="EMBL" id="QRBE01000011">
    <property type="protein sequence ID" value="RDS79754.1"/>
    <property type="molecule type" value="Genomic_DNA"/>
</dbReference>
<feature type="signal peptide" evidence="1">
    <location>
        <begin position="1"/>
        <end position="27"/>
    </location>
</feature>
<dbReference type="AlphaFoldDB" id="A0A370WUC6"/>
<sequence length="406" mass="43399">MDGWRHFLGGLVACAAFALGTAPPAHAHENYQTSGVCGGYPRVNLQSAPGTCVGLVAQHLGFPRGVATLGSDIYVVDNGDWVAGKGRLFRLRGNQRPQVILTGLDRPNAIIAMPNKRLLIGVAGSIVSVDPNADDPAATSRDVVVNLPTTGRHPLPAMALALDGSLYINVGSASDNCDQDIGHPSRPTICPETQETPPRGSVLRAKLGPDKPLDATQLPVFARGLRNSMALVVSPGNQVIDAVNARDAINAIDPKLSDDDLPHDTLDYLVAGADYGWPYCFDNNRPSPENPQYDCSKKTAPTRLLPPHAAPLGMLIYRGRALPGQHHHLIIGYHGYRDLGHRIVSLDLDEKFHPRGEPQDLVWGWNNAPGDHPMGAPVAVAEMQDGSVLVTEDRNGTLLKIAPVTP</sequence>
<accession>A0A370WUC6</accession>
<comment type="caution">
    <text evidence="2">The sequence shown here is derived from an EMBL/GenBank/DDBJ whole genome shotgun (WGS) entry which is preliminary data.</text>
</comment>
<dbReference type="OrthoDB" id="9770043at2"/>
<evidence type="ECO:0000256" key="1">
    <source>
        <dbReference type="SAM" id="SignalP"/>
    </source>
</evidence>
<protein>
    <submittedName>
        <fullName evidence="2">Glucose dehydrogenase</fullName>
    </submittedName>
</protein>
<dbReference type="SUPFAM" id="SSF50952">
    <property type="entry name" value="Soluble quinoprotein glucose dehydrogenase"/>
    <property type="match status" value="1"/>
</dbReference>
<proteinExistence type="predicted"/>
<keyword evidence="1" id="KW-0732">Signal</keyword>
<dbReference type="InterPro" id="IPR011042">
    <property type="entry name" value="6-blade_b-propeller_TolB-like"/>
</dbReference>
<dbReference type="PANTHER" id="PTHR19328">
    <property type="entry name" value="HEDGEHOG-INTERACTING PROTEIN"/>
    <property type="match status" value="1"/>
</dbReference>
<organism evidence="2 3">
    <name type="scientific">Dyella monticola</name>
    <dbReference type="NCBI Taxonomy" id="1927958"/>
    <lineage>
        <taxon>Bacteria</taxon>
        <taxon>Pseudomonadati</taxon>
        <taxon>Pseudomonadota</taxon>
        <taxon>Gammaproteobacteria</taxon>
        <taxon>Lysobacterales</taxon>
        <taxon>Rhodanobacteraceae</taxon>
        <taxon>Dyella</taxon>
    </lineage>
</organism>
<reference evidence="2 3" key="1">
    <citation type="submission" date="2018-07" db="EMBL/GenBank/DDBJ databases">
        <title>Dyella monticola sp. nov. and Dyella psychrodurans sp. nov. isolated from monsoon evergreen broad-leaved forest soil of Dinghu Mountain, China.</title>
        <authorList>
            <person name="Gao Z."/>
            <person name="Qiu L."/>
        </authorList>
    </citation>
    <scope>NUCLEOTIDE SEQUENCE [LARGE SCALE GENOMIC DNA]</scope>
    <source>
        <strain evidence="2 3">4G-K06</strain>
    </source>
</reference>
<name>A0A370WUC6_9GAMM</name>
<dbReference type="PANTHER" id="PTHR19328:SF53">
    <property type="entry name" value="MEMBRANE PROTEIN"/>
    <property type="match status" value="1"/>
</dbReference>
<dbReference type="Proteomes" id="UP000254258">
    <property type="component" value="Unassembled WGS sequence"/>
</dbReference>
<feature type="chain" id="PRO_5016738159" evidence="1">
    <location>
        <begin position="28"/>
        <end position="406"/>
    </location>
</feature>
<dbReference type="InterPro" id="IPR011041">
    <property type="entry name" value="Quinoprot_gluc/sorb_DH_b-prop"/>
</dbReference>
<evidence type="ECO:0000313" key="2">
    <source>
        <dbReference type="EMBL" id="RDS79754.1"/>
    </source>
</evidence>
<gene>
    <name evidence="2" type="ORF">DWU98_16460</name>
</gene>
<keyword evidence="3" id="KW-1185">Reference proteome</keyword>
<dbReference type="Gene3D" id="2.120.10.30">
    <property type="entry name" value="TolB, C-terminal domain"/>
    <property type="match status" value="1"/>
</dbReference>